<organism evidence="1 2">
    <name type="scientific">Parasponia andersonii</name>
    <name type="common">Sponia andersonii</name>
    <dbReference type="NCBI Taxonomy" id="3476"/>
    <lineage>
        <taxon>Eukaryota</taxon>
        <taxon>Viridiplantae</taxon>
        <taxon>Streptophyta</taxon>
        <taxon>Embryophyta</taxon>
        <taxon>Tracheophyta</taxon>
        <taxon>Spermatophyta</taxon>
        <taxon>Magnoliopsida</taxon>
        <taxon>eudicotyledons</taxon>
        <taxon>Gunneridae</taxon>
        <taxon>Pentapetalae</taxon>
        <taxon>rosids</taxon>
        <taxon>fabids</taxon>
        <taxon>Rosales</taxon>
        <taxon>Cannabaceae</taxon>
        <taxon>Parasponia</taxon>
    </lineage>
</organism>
<reference evidence="2" key="1">
    <citation type="submission" date="2016-06" db="EMBL/GenBank/DDBJ databases">
        <title>Parallel loss of symbiosis genes in relatives of nitrogen-fixing non-legume Parasponia.</title>
        <authorList>
            <person name="Van Velzen R."/>
            <person name="Holmer R."/>
            <person name="Bu F."/>
            <person name="Rutten L."/>
            <person name="Van Zeijl A."/>
            <person name="Liu W."/>
            <person name="Santuari L."/>
            <person name="Cao Q."/>
            <person name="Sharma T."/>
            <person name="Shen D."/>
            <person name="Roswanjaya Y."/>
            <person name="Wardhani T."/>
            <person name="Kalhor M.S."/>
            <person name="Jansen J."/>
            <person name="Van den Hoogen J."/>
            <person name="Gungor B."/>
            <person name="Hartog M."/>
            <person name="Hontelez J."/>
            <person name="Verver J."/>
            <person name="Yang W.-C."/>
            <person name="Schijlen E."/>
            <person name="Repin R."/>
            <person name="Schilthuizen M."/>
            <person name="Schranz E."/>
            <person name="Heidstra R."/>
            <person name="Miyata K."/>
            <person name="Fedorova E."/>
            <person name="Kohlen W."/>
            <person name="Bisseling T."/>
            <person name="Smit S."/>
            <person name="Geurts R."/>
        </authorList>
    </citation>
    <scope>NUCLEOTIDE SEQUENCE [LARGE SCALE GENOMIC DNA]</scope>
    <source>
        <strain evidence="2">cv. WU1-14</strain>
    </source>
</reference>
<dbReference type="EMBL" id="JXTB01000192">
    <property type="protein sequence ID" value="PON54657.1"/>
    <property type="molecule type" value="Genomic_DNA"/>
</dbReference>
<protein>
    <submittedName>
        <fullName evidence="1">Uncharacterized protein</fullName>
    </submittedName>
</protein>
<keyword evidence="2" id="KW-1185">Reference proteome</keyword>
<evidence type="ECO:0000313" key="1">
    <source>
        <dbReference type="EMBL" id="PON54657.1"/>
    </source>
</evidence>
<proteinExistence type="predicted"/>
<gene>
    <name evidence="1" type="ORF">PanWU01x14_193980</name>
</gene>
<comment type="caution">
    <text evidence="1">The sequence shown here is derived from an EMBL/GenBank/DDBJ whole genome shotgun (WGS) entry which is preliminary data.</text>
</comment>
<dbReference type="AlphaFoldDB" id="A0A2P5C0S8"/>
<accession>A0A2P5C0S8</accession>
<name>A0A2P5C0S8_PARAD</name>
<evidence type="ECO:0000313" key="2">
    <source>
        <dbReference type="Proteomes" id="UP000237105"/>
    </source>
</evidence>
<sequence length="94" mass="11051">MKCDHQEARRTESNDSILCGALSWYNFDEYCEGMNSNKREILLDLHDQSISEMNEFWILRLDQAFPGQTQAENVRLSVRFRLVLLFGLKQIPIL</sequence>
<dbReference type="Proteomes" id="UP000237105">
    <property type="component" value="Unassembled WGS sequence"/>
</dbReference>